<accession>A0AAD5YIK5</accession>
<dbReference type="AlphaFoldDB" id="A0AAD5YIK5"/>
<name>A0AAD5YIK5_9APHY</name>
<feature type="compositionally biased region" description="Pro residues" evidence="1">
    <location>
        <begin position="9"/>
        <end position="20"/>
    </location>
</feature>
<organism evidence="3 4">
    <name type="scientific">Meripilus lineatus</name>
    <dbReference type="NCBI Taxonomy" id="2056292"/>
    <lineage>
        <taxon>Eukaryota</taxon>
        <taxon>Fungi</taxon>
        <taxon>Dikarya</taxon>
        <taxon>Basidiomycota</taxon>
        <taxon>Agaricomycotina</taxon>
        <taxon>Agaricomycetes</taxon>
        <taxon>Polyporales</taxon>
        <taxon>Meripilaceae</taxon>
        <taxon>Meripilus</taxon>
    </lineage>
</organism>
<evidence type="ECO:0000256" key="2">
    <source>
        <dbReference type="SAM" id="Phobius"/>
    </source>
</evidence>
<feature type="region of interest" description="Disordered" evidence="1">
    <location>
        <begin position="1"/>
        <end position="67"/>
    </location>
</feature>
<keyword evidence="4" id="KW-1185">Reference proteome</keyword>
<protein>
    <recommendedName>
        <fullName evidence="5">Brain protein I3</fullName>
    </recommendedName>
</protein>
<feature type="compositionally biased region" description="Low complexity" evidence="1">
    <location>
        <begin position="21"/>
        <end position="41"/>
    </location>
</feature>
<sequence length="142" mass="15334">MDEKAAHPPSYPQGAPPPMQPQMTGGQYPQGAPPQGYYPMQTPQAGMPGYPQMAPMQTPMATGGYPAQPQVVPQQTIVQVQPDLGTQYQQQLFARCARGDHDVTVRYGPCGIIAAIVFFPIGLIFLFLDVERKCARCGANLG</sequence>
<keyword evidence="2" id="KW-1133">Transmembrane helix</keyword>
<dbReference type="Pfam" id="PF10164">
    <property type="entry name" value="BRI3"/>
    <property type="match status" value="1"/>
</dbReference>
<feature type="transmembrane region" description="Helical" evidence="2">
    <location>
        <begin position="107"/>
        <end position="128"/>
    </location>
</feature>
<evidence type="ECO:0000256" key="1">
    <source>
        <dbReference type="SAM" id="MobiDB-lite"/>
    </source>
</evidence>
<evidence type="ECO:0008006" key="5">
    <source>
        <dbReference type="Google" id="ProtNLM"/>
    </source>
</evidence>
<dbReference type="EMBL" id="JANAWD010000024">
    <property type="protein sequence ID" value="KAJ3490674.1"/>
    <property type="molecule type" value="Genomic_DNA"/>
</dbReference>
<dbReference type="PANTHER" id="PTHR13551:SF2">
    <property type="entry name" value="BRAIN PROTEIN I3"/>
    <property type="match status" value="1"/>
</dbReference>
<gene>
    <name evidence="3" type="ORF">NLI96_g1243</name>
</gene>
<keyword evidence="2" id="KW-0472">Membrane</keyword>
<keyword evidence="2" id="KW-0812">Transmembrane</keyword>
<dbReference type="Proteomes" id="UP001212997">
    <property type="component" value="Unassembled WGS sequence"/>
</dbReference>
<evidence type="ECO:0000313" key="3">
    <source>
        <dbReference type="EMBL" id="KAJ3490674.1"/>
    </source>
</evidence>
<comment type="caution">
    <text evidence="3">The sequence shown here is derived from an EMBL/GenBank/DDBJ whole genome shotgun (WGS) entry which is preliminary data.</text>
</comment>
<proteinExistence type="predicted"/>
<reference evidence="3" key="1">
    <citation type="submission" date="2022-07" db="EMBL/GenBank/DDBJ databases">
        <title>Genome Sequence of Physisporinus lineatus.</title>
        <authorList>
            <person name="Buettner E."/>
        </authorList>
    </citation>
    <scope>NUCLEOTIDE SEQUENCE</scope>
    <source>
        <strain evidence="3">VT162</strain>
    </source>
</reference>
<dbReference type="InterPro" id="IPR019317">
    <property type="entry name" value="BRI3"/>
</dbReference>
<dbReference type="PANTHER" id="PTHR13551">
    <property type="entry name" value="BRAIN PROTEIN I3"/>
    <property type="match status" value="1"/>
</dbReference>
<evidence type="ECO:0000313" key="4">
    <source>
        <dbReference type="Proteomes" id="UP001212997"/>
    </source>
</evidence>